<name>A0ACA9PCF1_9GLOM</name>
<dbReference type="Proteomes" id="UP000789920">
    <property type="component" value="Unassembled WGS sequence"/>
</dbReference>
<comment type="caution">
    <text evidence="1">The sequence shown here is derived from an EMBL/GenBank/DDBJ whole genome shotgun (WGS) entry which is preliminary data.</text>
</comment>
<gene>
    <name evidence="1" type="ORF">RPERSI_LOCUS9929</name>
</gene>
<organism evidence="1 2">
    <name type="scientific">Racocetra persica</name>
    <dbReference type="NCBI Taxonomy" id="160502"/>
    <lineage>
        <taxon>Eukaryota</taxon>
        <taxon>Fungi</taxon>
        <taxon>Fungi incertae sedis</taxon>
        <taxon>Mucoromycota</taxon>
        <taxon>Glomeromycotina</taxon>
        <taxon>Glomeromycetes</taxon>
        <taxon>Diversisporales</taxon>
        <taxon>Gigasporaceae</taxon>
        <taxon>Racocetra</taxon>
    </lineage>
</organism>
<evidence type="ECO:0000313" key="1">
    <source>
        <dbReference type="EMBL" id="CAG8698994.1"/>
    </source>
</evidence>
<proteinExistence type="predicted"/>
<evidence type="ECO:0000313" key="2">
    <source>
        <dbReference type="Proteomes" id="UP000789920"/>
    </source>
</evidence>
<reference evidence="1" key="1">
    <citation type="submission" date="2021-06" db="EMBL/GenBank/DDBJ databases">
        <authorList>
            <person name="Kallberg Y."/>
            <person name="Tangrot J."/>
            <person name="Rosling A."/>
        </authorList>
    </citation>
    <scope>NUCLEOTIDE SEQUENCE</scope>
    <source>
        <strain evidence="1">MA461A</strain>
    </source>
</reference>
<accession>A0ACA9PCF1</accession>
<keyword evidence="2" id="KW-1185">Reference proteome</keyword>
<dbReference type="EMBL" id="CAJVQC010019170">
    <property type="protein sequence ID" value="CAG8698994.1"/>
    <property type="molecule type" value="Genomic_DNA"/>
</dbReference>
<protein>
    <submittedName>
        <fullName evidence="1">14367_t:CDS:1</fullName>
    </submittedName>
</protein>
<sequence length="71" mass="7979">MVNGGFYGDIYWVFDDDGSSDKYIDSNTFIVTQKESNINNLNYGGRSYMCVDTGEAPRDDEFNTPDTSSDN</sequence>